<sequence>MADAKPITARIEVFRSGTFIPMNGTQLSFSAADLKAMADAYNYETAPAPIVVGHPKTDAPAFGWAQSFEYDASADRLYANVGEIAPAFAEAVKSGTYKKVSLSFHRPDGAANPVPGTWYPKHVGFLGGAAPSVSGLKNVQFSDGSDTVEVSADFGERGFEETASLLRGLRDFIIEKFGMEAADKALPAYSIEWLQSTEIEKPAARSPSFSAPPAPTPKEPPVTQSDPAFAAREADLNARDENLKKREQKIANDEHISFAETLVAGGKLLAASKDKVVSILNALSAEAVVSFAEGDKQVSVLQAIRDVLAAQPKVVSFGAHDLPAPGGADAPVSFAADGQSVDRDQLETHAKAQAYQKSHPGTAYLDAVKAVS</sequence>
<comment type="caution">
    <text evidence="2">The sequence shown here is derived from an EMBL/GenBank/DDBJ whole genome shotgun (WGS) entry which is preliminary data.</text>
</comment>
<reference evidence="2 3" key="1">
    <citation type="submission" date="2023-07" db="EMBL/GenBank/DDBJ databases">
        <title>Functional and genomic diversity of the sorghum phyllosphere microbiome.</title>
        <authorList>
            <person name="Shade A."/>
        </authorList>
    </citation>
    <scope>NUCLEOTIDE SEQUENCE [LARGE SCALE GENOMIC DNA]</scope>
    <source>
        <strain evidence="2 3">SORGH_AS_1126</strain>
    </source>
</reference>
<evidence type="ECO:0000256" key="1">
    <source>
        <dbReference type="SAM" id="MobiDB-lite"/>
    </source>
</evidence>
<evidence type="ECO:0000313" key="3">
    <source>
        <dbReference type="Proteomes" id="UP001224781"/>
    </source>
</evidence>
<proteinExistence type="predicted"/>
<protein>
    <recommendedName>
        <fullName evidence="4">Peptidase</fullName>
    </recommendedName>
</protein>
<evidence type="ECO:0000313" key="2">
    <source>
        <dbReference type="EMBL" id="MDQ1185405.1"/>
    </source>
</evidence>
<accession>A0ABU0UKC4</accession>
<dbReference type="RefSeq" id="WP_306931614.1">
    <property type="nucleotide sequence ID" value="NZ_JAUTBL010000002.1"/>
</dbReference>
<dbReference type="EMBL" id="JAUTBL010000002">
    <property type="protein sequence ID" value="MDQ1185405.1"/>
    <property type="molecule type" value="Genomic_DNA"/>
</dbReference>
<keyword evidence="3" id="KW-1185">Reference proteome</keyword>
<feature type="compositionally biased region" description="Pro residues" evidence="1">
    <location>
        <begin position="210"/>
        <end position="220"/>
    </location>
</feature>
<gene>
    <name evidence="2" type="ORF">QE408_002548</name>
</gene>
<feature type="region of interest" description="Disordered" evidence="1">
    <location>
        <begin position="202"/>
        <end position="225"/>
    </location>
</feature>
<dbReference type="Proteomes" id="UP001224781">
    <property type="component" value="Unassembled WGS sequence"/>
</dbReference>
<evidence type="ECO:0008006" key="4">
    <source>
        <dbReference type="Google" id="ProtNLM"/>
    </source>
</evidence>
<name>A0ABU0UKC4_9HYPH</name>
<organism evidence="2 3">
    <name type="scientific">Agrobacterium larrymoorei</name>
    <dbReference type="NCBI Taxonomy" id="160699"/>
    <lineage>
        <taxon>Bacteria</taxon>
        <taxon>Pseudomonadati</taxon>
        <taxon>Pseudomonadota</taxon>
        <taxon>Alphaproteobacteria</taxon>
        <taxon>Hyphomicrobiales</taxon>
        <taxon>Rhizobiaceae</taxon>
        <taxon>Rhizobium/Agrobacterium group</taxon>
        <taxon>Agrobacterium</taxon>
    </lineage>
</organism>